<dbReference type="InterPro" id="IPR050624">
    <property type="entry name" value="HTH-type_Tx_Regulator"/>
</dbReference>
<dbReference type="PANTHER" id="PTHR43479">
    <property type="entry name" value="ACREF/ENVCD OPERON REPRESSOR-RELATED"/>
    <property type="match status" value="1"/>
</dbReference>
<evidence type="ECO:0000256" key="1">
    <source>
        <dbReference type="ARBA" id="ARBA00023125"/>
    </source>
</evidence>
<reference evidence="5" key="1">
    <citation type="submission" date="2021-03" db="EMBL/GenBank/DDBJ databases">
        <authorList>
            <person name="Peeters C."/>
        </authorList>
    </citation>
    <scope>NUCLEOTIDE SEQUENCE</scope>
    <source>
        <strain evidence="5">LMG 31506</strain>
    </source>
</reference>
<dbReference type="InterPro" id="IPR049513">
    <property type="entry name" value="TetR_C_40"/>
</dbReference>
<evidence type="ECO:0000256" key="3">
    <source>
        <dbReference type="SAM" id="MobiDB-lite"/>
    </source>
</evidence>
<dbReference type="InterPro" id="IPR036271">
    <property type="entry name" value="Tet_transcr_reg_TetR-rel_C_sf"/>
</dbReference>
<dbReference type="RefSeq" id="WP_211950136.1">
    <property type="nucleotide sequence ID" value="NZ_CAJPUY010000024.1"/>
</dbReference>
<organism evidence="5 6">
    <name type="scientific">Cupriavidus yeoncheonensis</name>
    <dbReference type="NCBI Taxonomy" id="1462994"/>
    <lineage>
        <taxon>Bacteria</taxon>
        <taxon>Pseudomonadati</taxon>
        <taxon>Pseudomonadota</taxon>
        <taxon>Betaproteobacteria</taxon>
        <taxon>Burkholderiales</taxon>
        <taxon>Burkholderiaceae</taxon>
        <taxon>Cupriavidus</taxon>
    </lineage>
</organism>
<dbReference type="EMBL" id="CAJPUY010000024">
    <property type="protein sequence ID" value="CAG2155104.1"/>
    <property type="molecule type" value="Genomic_DNA"/>
</dbReference>
<dbReference type="SUPFAM" id="SSF48498">
    <property type="entry name" value="Tetracyclin repressor-like, C-terminal domain"/>
    <property type="match status" value="1"/>
</dbReference>
<feature type="compositionally biased region" description="Polar residues" evidence="3">
    <location>
        <begin position="203"/>
        <end position="214"/>
    </location>
</feature>
<evidence type="ECO:0000313" key="6">
    <source>
        <dbReference type="Proteomes" id="UP000672934"/>
    </source>
</evidence>
<feature type="domain" description="HTH tetR-type" evidence="4">
    <location>
        <begin position="1"/>
        <end position="59"/>
    </location>
</feature>
<dbReference type="Pfam" id="PF00440">
    <property type="entry name" value="TetR_N"/>
    <property type="match status" value="1"/>
</dbReference>
<dbReference type="Proteomes" id="UP000672934">
    <property type="component" value="Unassembled WGS sequence"/>
</dbReference>
<protein>
    <recommendedName>
        <fullName evidence="4">HTH tetR-type domain-containing protein</fullName>
    </recommendedName>
</protein>
<name>A0A916IZ12_9BURK</name>
<proteinExistence type="predicted"/>
<dbReference type="Gene3D" id="1.10.357.10">
    <property type="entry name" value="Tetracycline Repressor, domain 2"/>
    <property type="match status" value="1"/>
</dbReference>
<dbReference type="SUPFAM" id="SSF46689">
    <property type="entry name" value="Homeodomain-like"/>
    <property type="match status" value="1"/>
</dbReference>
<evidence type="ECO:0000259" key="4">
    <source>
        <dbReference type="PROSITE" id="PS50977"/>
    </source>
</evidence>
<dbReference type="Pfam" id="PF21306">
    <property type="entry name" value="TetR_C_40"/>
    <property type="match status" value="1"/>
</dbReference>
<dbReference type="InterPro" id="IPR009057">
    <property type="entry name" value="Homeodomain-like_sf"/>
</dbReference>
<dbReference type="AlphaFoldDB" id="A0A916IZ12"/>
<sequence length="214" mass="22714">MRKRLLESAMIVFAQKGLGAGVIPEVVAAAEVSKGSFYNYFRTNEELLMGVSEELSNEMLALIEGAVGGIEDPALRVATGVRSYLHLVRSYPIVARFLCSAGLSLAGKGSAMFDYLPPDLKEGQKRGFFSPMPIDAAVDLIAGTCLIAVHRMTNSRTAKRYPETLVEAMLRGLGIGAAMAHALTEAPVPKLTAPPDSMLAKTQARTESANGASA</sequence>
<dbReference type="PRINTS" id="PR00455">
    <property type="entry name" value="HTHTETR"/>
</dbReference>
<feature type="region of interest" description="Disordered" evidence="3">
    <location>
        <begin position="191"/>
        <end position="214"/>
    </location>
</feature>
<comment type="caution">
    <text evidence="5">The sequence shown here is derived from an EMBL/GenBank/DDBJ whole genome shotgun (WGS) entry which is preliminary data.</text>
</comment>
<dbReference type="PANTHER" id="PTHR43479:SF11">
    <property type="entry name" value="ACREF_ENVCD OPERON REPRESSOR-RELATED"/>
    <property type="match status" value="1"/>
</dbReference>
<dbReference type="PROSITE" id="PS50977">
    <property type="entry name" value="HTH_TETR_2"/>
    <property type="match status" value="1"/>
</dbReference>
<accession>A0A916IZ12</accession>
<keyword evidence="1 2" id="KW-0238">DNA-binding</keyword>
<feature type="DNA-binding region" description="H-T-H motif" evidence="2">
    <location>
        <begin position="22"/>
        <end position="41"/>
    </location>
</feature>
<keyword evidence="6" id="KW-1185">Reference proteome</keyword>
<dbReference type="GO" id="GO:0003677">
    <property type="term" value="F:DNA binding"/>
    <property type="evidence" value="ECO:0007669"/>
    <property type="project" value="UniProtKB-UniRule"/>
</dbReference>
<evidence type="ECO:0000313" key="5">
    <source>
        <dbReference type="EMBL" id="CAG2155104.1"/>
    </source>
</evidence>
<evidence type="ECO:0000256" key="2">
    <source>
        <dbReference type="PROSITE-ProRule" id="PRU00335"/>
    </source>
</evidence>
<dbReference type="InterPro" id="IPR001647">
    <property type="entry name" value="HTH_TetR"/>
</dbReference>
<gene>
    <name evidence="5" type="ORF">LMG31506_05284</name>
</gene>